<feature type="transmembrane region" description="Helical" evidence="2">
    <location>
        <begin position="69"/>
        <end position="88"/>
    </location>
</feature>
<keyword evidence="2" id="KW-1133">Transmembrane helix</keyword>
<evidence type="ECO:0000256" key="1">
    <source>
        <dbReference type="SAM" id="MobiDB-lite"/>
    </source>
</evidence>
<name>A0AAU7CL61_9BACT</name>
<feature type="transmembrane region" description="Helical" evidence="2">
    <location>
        <begin position="168"/>
        <end position="188"/>
    </location>
</feature>
<dbReference type="EMBL" id="CP155447">
    <property type="protein sequence ID" value="XBH06232.1"/>
    <property type="molecule type" value="Genomic_DNA"/>
</dbReference>
<feature type="transmembrane region" description="Helical" evidence="2">
    <location>
        <begin position="36"/>
        <end position="57"/>
    </location>
</feature>
<dbReference type="RefSeq" id="WP_406699082.1">
    <property type="nucleotide sequence ID" value="NZ_CP155447.1"/>
</dbReference>
<gene>
    <name evidence="3" type="ORF">V5E97_09405</name>
</gene>
<dbReference type="AlphaFoldDB" id="A0AAU7CL61"/>
<reference evidence="3" key="1">
    <citation type="submission" date="2024-05" db="EMBL/GenBank/DDBJ databases">
        <title>Planctomycetes of the genus Singulisphaera possess chitinolytic capabilities.</title>
        <authorList>
            <person name="Ivanova A."/>
        </authorList>
    </citation>
    <scope>NUCLEOTIDE SEQUENCE</scope>
    <source>
        <strain evidence="3">Ch08T</strain>
    </source>
</reference>
<feature type="region of interest" description="Disordered" evidence="1">
    <location>
        <begin position="479"/>
        <end position="499"/>
    </location>
</feature>
<keyword evidence="2" id="KW-0472">Membrane</keyword>
<proteinExistence type="predicted"/>
<evidence type="ECO:0000313" key="3">
    <source>
        <dbReference type="EMBL" id="XBH06232.1"/>
    </source>
</evidence>
<accession>A0AAU7CL61</accession>
<sequence>MTTATDNTSLGSLREEQTLLRSRLARLRRRLQLQMALEFALDAAAVLVATAAVLVFLDWWFRLGLPARLLLLAATLLGVIPLACVRALRAWRAARLDDLSLAVTLDRFRPGTGGRVADVLQLPDQLGESAESVSPAMIRLAVRQATEALAASDWAALWNRGRTVKRSAALIAALLVPTLFAVLAPQAARLSVARWLQGSSERWPQRTYLTVVGLGDRNRLLAPRDEPFALEVRSDLASAEPRKGSWVVRGRGEPLTLRSLPKAPEVPKAVRVRERTAKGAVRDAIMVATSPAVFRYELPPSSTSTTFDLTGGDDWLGPVKVDRVDRPSLAATKLRVKEPGSPGNDFRLVDASAQHPVFLPDTEVELTLVGSEPIADARLTVHPGQPPKLTQVDARTFAAHWTLREAITLEVQLTSQATGLTSKPAFFSIGLLKDREPRVALRALGVGAHVTPVATIPLSLNATDDLGLSLVRLQLERTTSAGDKAEPRTTKKTVPLPLATDGGRAVLDHQARHDVELQADSPPLGTILRFVAEAEDKCARGVQVGRSAALQFQVVPSDELFYEILIRQRAERAKFVTLYEAAEKRATSLSRSPTPDDYATAMRGLNAGSRQLDLIAGRIADTLQEMKLNQVGSPKSHRLLQEGVIDPIRALNAGAVNELRGVLQSLTGTAPKAGANAESASRLHGEVVTGMKTILDQMSQWESFVDVVNQVAEVIKMQQNVLQAAEKARESRTQEVFDEKP</sequence>
<organism evidence="3">
    <name type="scientific">Singulisphaera sp. Ch08</name>
    <dbReference type="NCBI Taxonomy" id="3120278"/>
    <lineage>
        <taxon>Bacteria</taxon>
        <taxon>Pseudomonadati</taxon>
        <taxon>Planctomycetota</taxon>
        <taxon>Planctomycetia</taxon>
        <taxon>Isosphaerales</taxon>
        <taxon>Isosphaeraceae</taxon>
        <taxon>Singulisphaera</taxon>
    </lineage>
</organism>
<evidence type="ECO:0000256" key="2">
    <source>
        <dbReference type="SAM" id="Phobius"/>
    </source>
</evidence>
<evidence type="ECO:0008006" key="4">
    <source>
        <dbReference type="Google" id="ProtNLM"/>
    </source>
</evidence>
<keyword evidence="2" id="KW-0812">Transmembrane</keyword>
<protein>
    <recommendedName>
        <fullName evidence="4">DUF4175 family protein</fullName>
    </recommendedName>
</protein>